<feature type="domain" description="DUF4352" evidence="4">
    <location>
        <begin position="138"/>
        <end position="229"/>
    </location>
</feature>
<feature type="region of interest" description="Disordered" evidence="2">
    <location>
        <begin position="73"/>
        <end position="124"/>
    </location>
</feature>
<evidence type="ECO:0000313" key="6">
    <source>
        <dbReference type="Proteomes" id="UP000624325"/>
    </source>
</evidence>
<feature type="region of interest" description="Disordered" evidence="2">
    <location>
        <begin position="1"/>
        <end position="43"/>
    </location>
</feature>
<protein>
    <recommendedName>
        <fullName evidence="4">DUF4352 domain-containing protein</fullName>
    </recommendedName>
</protein>
<dbReference type="InterPro" id="IPR029051">
    <property type="entry name" value="DUF4352"/>
</dbReference>
<accession>A0ABQ4CET7</accession>
<evidence type="ECO:0000313" key="5">
    <source>
        <dbReference type="EMBL" id="GIF61284.1"/>
    </source>
</evidence>
<feature type="transmembrane region" description="Helical" evidence="3">
    <location>
        <begin position="48"/>
        <end position="70"/>
    </location>
</feature>
<dbReference type="InterPro" id="IPR029050">
    <property type="entry name" value="Immunoprotect_excell_Ig-like"/>
</dbReference>
<keyword evidence="1" id="KW-0732">Signal</keyword>
<keyword evidence="6" id="KW-1185">Reference proteome</keyword>
<comment type="caution">
    <text evidence="5">The sequence shown here is derived from an EMBL/GenBank/DDBJ whole genome shotgun (WGS) entry which is preliminary data.</text>
</comment>
<keyword evidence="3" id="KW-1133">Transmembrane helix</keyword>
<dbReference type="Pfam" id="PF11611">
    <property type="entry name" value="DUF4352"/>
    <property type="match status" value="1"/>
</dbReference>
<evidence type="ECO:0000256" key="1">
    <source>
        <dbReference type="ARBA" id="ARBA00022729"/>
    </source>
</evidence>
<keyword evidence="3" id="KW-0472">Membrane</keyword>
<dbReference type="EMBL" id="BONC01000097">
    <property type="protein sequence ID" value="GIF61284.1"/>
    <property type="molecule type" value="Genomic_DNA"/>
</dbReference>
<evidence type="ECO:0000256" key="2">
    <source>
        <dbReference type="SAM" id="MobiDB-lite"/>
    </source>
</evidence>
<sequence length="253" mass="26408">MTDPYGSPVQPPYGPPNQAQPPVGNGGQQPFQPGYPVAPPPPRKRKGWLVPALVCGGLALVLCCGGIAVVSMSGDDGNTKQASGVVEAEPGIESGKPADQPATDQPAADQPEEDKPAGPATAKVGGTIVISGGLLEGDEMAFTVRSVKAASSDNMFTQPGSGKKYIAVDISVQMRKGDALMTGSEVTLQDKSGEVYNNQFVVHDDAFEWANLSAGQRKSGLVFFEVPKAFAIKGSKVLVQDFWDRKPAGAWTP</sequence>
<reference evidence="5 6" key="1">
    <citation type="submission" date="2021-01" db="EMBL/GenBank/DDBJ databases">
        <title>Whole genome shotgun sequence of Asanoa iriomotensis NBRC 100142.</title>
        <authorList>
            <person name="Komaki H."/>
            <person name="Tamura T."/>
        </authorList>
    </citation>
    <scope>NUCLEOTIDE SEQUENCE [LARGE SCALE GENOMIC DNA]</scope>
    <source>
        <strain evidence="5 6">NBRC 100142</strain>
    </source>
</reference>
<feature type="compositionally biased region" description="Low complexity" evidence="2">
    <location>
        <begin position="97"/>
        <end position="109"/>
    </location>
</feature>
<evidence type="ECO:0000259" key="4">
    <source>
        <dbReference type="Pfam" id="PF11611"/>
    </source>
</evidence>
<keyword evidence="3" id="KW-0812">Transmembrane</keyword>
<dbReference type="Gene3D" id="2.60.40.1240">
    <property type="match status" value="1"/>
</dbReference>
<proteinExistence type="predicted"/>
<name>A0ABQ4CET7_9ACTN</name>
<organism evidence="5 6">
    <name type="scientific">Asanoa iriomotensis</name>
    <dbReference type="NCBI Taxonomy" id="234613"/>
    <lineage>
        <taxon>Bacteria</taxon>
        <taxon>Bacillati</taxon>
        <taxon>Actinomycetota</taxon>
        <taxon>Actinomycetes</taxon>
        <taxon>Micromonosporales</taxon>
        <taxon>Micromonosporaceae</taxon>
        <taxon>Asanoa</taxon>
    </lineage>
</organism>
<gene>
    <name evidence="5" type="ORF">Air01nite_73790</name>
</gene>
<dbReference type="Proteomes" id="UP000624325">
    <property type="component" value="Unassembled WGS sequence"/>
</dbReference>
<evidence type="ECO:0000256" key="3">
    <source>
        <dbReference type="SAM" id="Phobius"/>
    </source>
</evidence>
<feature type="compositionally biased region" description="Pro residues" evidence="2">
    <location>
        <begin position="9"/>
        <end position="19"/>
    </location>
</feature>